<name>A0ABU8CAC8_9GAMM</name>
<comment type="caution">
    <text evidence="1">The sequence shown here is derived from an EMBL/GenBank/DDBJ whole genome shotgun (WGS) entry which is preliminary data.</text>
</comment>
<dbReference type="RefSeq" id="WP_335737333.1">
    <property type="nucleotide sequence ID" value="NZ_JALAAR010000017.1"/>
</dbReference>
<evidence type="ECO:0000313" key="2">
    <source>
        <dbReference type="Proteomes" id="UP001375382"/>
    </source>
</evidence>
<reference evidence="1 2" key="1">
    <citation type="journal article" date="2023" name="Ecotoxicol. Environ. Saf.">
        <title>Mercury remediation potential of mercury-resistant strain Rheinheimera metallidurans sp. nov. isolated from a municipal waste dumping site.</title>
        <authorList>
            <person name="Yadav V."/>
            <person name="Manjhi A."/>
            <person name="Vadakedath N."/>
        </authorList>
    </citation>
    <scope>NUCLEOTIDE SEQUENCE [LARGE SCALE GENOMIC DNA]</scope>
    <source>
        <strain evidence="1 2">E-49</strain>
    </source>
</reference>
<sequence>MRSDIPYAGVLLQYFLAEDPSLEFLFVVGIRECEQYPLQLIRTVPVVSIDEKRGMLETLFCSYRLGNRITDINEQKMYLRVFDDRIARIEDNETIGAAVVLTLQ</sequence>
<proteinExistence type="predicted"/>
<dbReference type="EMBL" id="JALAAR010000017">
    <property type="protein sequence ID" value="MEH8018939.1"/>
    <property type="molecule type" value="Genomic_DNA"/>
</dbReference>
<accession>A0ABU8CAC8</accession>
<organism evidence="1 2">
    <name type="scientific">Rheinheimera muenzenbergensis</name>
    <dbReference type="NCBI Taxonomy" id="1193628"/>
    <lineage>
        <taxon>Bacteria</taxon>
        <taxon>Pseudomonadati</taxon>
        <taxon>Pseudomonadota</taxon>
        <taxon>Gammaproteobacteria</taxon>
        <taxon>Chromatiales</taxon>
        <taxon>Chromatiaceae</taxon>
        <taxon>Rheinheimera</taxon>
    </lineage>
</organism>
<evidence type="ECO:0000313" key="1">
    <source>
        <dbReference type="EMBL" id="MEH8018939.1"/>
    </source>
</evidence>
<dbReference type="Proteomes" id="UP001375382">
    <property type="component" value="Unassembled WGS sequence"/>
</dbReference>
<gene>
    <name evidence="1" type="ORF">MN202_16980</name>
</gene>
<protein>
    <submittedName>
        <fullName evidence="1">Uncharacterized protein</fullName>
    </submittedName>
</protein>
<keyword evidence="2" id="KW-1185">Reference proteome</keyword>